<organism evidence="2 3">
    <name type="scientific">Ramazzottius varieornatus</name>
    <name type="common">Water bear</name>
    <name type="synonym">Tardigrade</name>
    <dbReference type="NCBI Taxonomy" id="947166"/>
    <lineage>
        <taxon>Eukaryota</taxon>
        <taxon>Metazoa</taxon>
        <taxon>Ecdysozoa</taxon>
        <taxon>Tardigrada</taxon>
        <taxon>Eutardigrada</taxon>
        <taxon>Parachela</taxon>
        <taxon>Hypsibioidea</taxon>
        <taxon>Ramazzottiidae</taxon>
        <taxon>Ramazzottius</taxon>
    </lineage>
</organism>
<gene>
    <name evidence="2" type="primary">RvY_14851-1</name>
    <name evidence="2" type="synonym">RvY_14851.1</name>
    <name evidence="2" type="ORF">RvY_14851</name>
</gene>
<feature type="compositionally biased region" description="Polar residues" evidence="1">
    <location>
        <begin position="128"/>
        <end position="139"/>
    </location>
</feature>
<sequence length="303" mass="34010">MDDFDIVDFGNTWDLPLTESFFDSLIDTYQHTELTEVYHDEVHRLLDAPFFDPGATYLDISSSYLDANSMHFEQSGVTTNPQQNVTGMDLELSVNELGLMIGTIGVLNAHEEYDEGVLIQTPPSQLSETMCRPFSSSSKTYHHFPETQQEPQSNQSVRTRHLKNEAKKPRAKSLNTPYHDLPITTVTTVPMGWEIVSAMNTLAEFLLPNTQMCTVGSAHFTPLAGASIRVKGAPKTKVTVLLTYQELLMIVNLILSREVDSGIFRTGSGIIRKKSVPSMDDERHYVINSTLCCHWMLNTNNHP</sequence>
<dbReference type="AlphaFoldDB" id="A0A1D1VSR4"/>
<feature type="region of interest" description="Disordered" evidence="1">
    <location>
        <begin position="128"/>
        <end position="176"/>
    </location>
</feature>
<proteinExistence type="predicted"/>
<comment type="caution">
    <text evidence="2">The sequence shown here is derived from an EMBL/GenBank/DDBJ whole genome shotgun (WGS) entry which is preliminary data.</text>
</comment>
<dbReference type="Proteomes" id="UP000186922">
    <property type="component" value="Unassembled WGS sequence"/>
</dbReference>
<feature type="compositionally biased region" description="Polar residues" evidence="1">
    <location>
        <begin position="146"/>
        <end position="157"/>
    </location>
</feature>
<evidence type="ECO:0000313" key="3">
    <source>
        <dbReference type="Proteomes" id="UP000186922"/>
    </source>
</evidence>
<evidence type="ECO:0000256" key="1">
    <source>
        <dbReference type="SAM" id="MobiDB-lite"/>
    </source>
</evidence>
<protein>
    <submittedName>
        <fullName evidence="2">Uncharacterized protein</fullName>
    </submittedName>
</protein>
<keyword evidence="3" id="KW-1185">Reference proteome</keyword>
<evidence type="ECO:0000313" key="2">
    <source>
        <dbReference type="EMBL" id="GAV04587.1"/>
    </source>
</evidence>
<dbReference type="EMBL" id="BDGG01000011">
    <property type="protein sequence ID" value="GAV04587.1"/>
    <property type="molecule type" value="Genomic_DNA"/>
</dbReference>
<name>A0A1D1VSR4_RAMVA</name>
<reference evidence="2 3" key="1">
    <citation type="journal article" date="2016" name="Nat. Commun.">
        <title>Extremotolerant tardigrade genome and improved radiotolerance of human cultured cells by tardigrade-unique protein.</title>
        <authorList>
            <person name="Hashimoto T."/>
            <person name="Horikawa D.D."/>
            <person name="Saito Y."/>
            <person name="Kuwahara H."/>
            <person name="Kozuka-Hata H."/>
            <person name="Shin-I T."/>
            <person name="Minakuchi Y."/>
            <person name="Ohishi K."/>
            <person name="Motoyama A."/>
            <person name="Aizu T."/>
            <person name="Enomoto A."/>
            <person name="Kondo K."/>
            <person name="Tanaka S."/>
            <person name="Hara Y."/>
            <person name="Koshikawa S."/>
            <person name="Sagara H."/>
            <person name="Miura T."/>
            <person name="Yokobori S."/>
            <person name="Miyagawa K."/>
            <person name="Suzuki Y."/>
            <person name="Kubo T."/>
            <person name="Oyama M."/>
            <person name="Kohara Y."/>
            <person name="Fujiyama A."/>
            <person name="Arakawa K."/>
            <person name="Katayama T."/>
            <person name="Toyoda A."/>
            <person name="Kunieda T."/>
        </authorList>
    </citation>
    <scope>NUCLEOTIDE SEQUENCE [LARGE SCALE GENOMIC DNA]</scope>
    <source>
        <strain evidence="2 3">YOKOZUNA-1</strain>
    </source>
</reference>
<accession>A0A1D1VSR4</accession>